<accession>A0A239D1N6</accession>
<dbReference type="InterPro" id="IPR014743">
    <property type="entry name" value="Cl-channel_core"/>
</dbReference>
<feature type="transmembrane region" description="Helical" evidence="11">
    <location>
        <begin position="31"/>
        <end position="51"/>
    </location>
</feature>
<keyword evidence="7" id="KW-0869">Chloride channel</keyword>
<organism evidence="12 13">
    <name type="scientific">Pseudomonas segetis</name>
    <dbReference type="NCBI Taxonomy" id="298908"/>
    <lineage>
        <taxon>Bacteria</taxon>
        <taxon>Pseudomonadati</taxon>
        <taxon>Pseudomonadota</taxon>
        <taxon>Gammaproteobacteria</taxon>
        <taxon>Pseudomonadales</taxon>
        <taxon>Pseudomonadaceae</taxon>
        <taxon>Pseudomonas</taxon>
    </lineage>
</organism>
<keyword evidence="13" id="KW-1185">Reference proteome</keyword>
<evidence type="ECO:0000256" key="8">
    <source>
        <dbReference type="ARBA" id="ARBA00023214"/>
    </source>
</evidence>
<evidence type="ECO:0000256" key="1">
    <source>
        <dbReference type="ARBA" id="ARBA00004141"/>
    </source>
</evidence>
<feature type="transmembrane region" description="Helical" evidence="11">
    <location>
        <begin position="114"/>
        <end position="137"/>
    </location>
</feature>
<gene>
    <name evidence="12" type="ORF">SAMN05216255_2022</name>
</gene>
<dbReference type="Pfam" id="PF00654">
    <property type="entry name" value="Voltage_CLC"/>
    <property type="match status" value="1"/>
</dbReference>
<dbReference type="Proteomes" id="UP000242915">
    <property type="component" value="Unassembled WGS sequence"/>
</dbReference>
<dbReference type="RefSeq" id="WP_089359637.1">
    <property type="nucleotide sequence ID" value="NZ_FZOG01000002.1"/>
</dbReference>
<keyword evidence="3 11" id="KW-0812">Transmembrane</keyword>
<dbReference type="PANTHER" id="PTHR43427">
    <property type="entry name" value="CHLORIDE CHANNEL PROTEIN CLC-E"/>
    <property type="match status" value="1"/>
</dbReference>
<dbReference type="SUPFAM" id="SSF81340">
    <property type="entry name" value="Clc chloride channel"/>
    <property type="match status" value="1"/>
</dbReference>
<keyword evidence="4 11" id="KW-1133">Transmembrane helix</keyword>
<dbReference type="PANTHER" id="PTHR43427:SF6">
    <property type="entry name" value="CHLORIDE CHANNEL PROTEIN CLC-E"/>
    <property type="match status" value="1"/>
</dbReference>
<feature type="transmembrane region" description="Helical" evidence="11">
    <location>
        <begin position="242"/>
        <end position="262"/>
    </location>
</feature>
<evidence type="ECO:0000256" key="2">
    <source>
        <dbReference type="ARBA" id="ARBA00022448"/>
    </source>
</evidence>
<evidence type="ECO:0000256" key="10">
    <source>
        <dbReference type="SAM" id="MobiDB-lite"/>
    </source>
</evidence>
<feature type="transmembrane region" description="Helical" evidence="11">
    <location>
        <begin position="169"/>
        <end position="192"/>
    </location>
</feature>
<dbReference type="AlphaFoldDB" id="A0A239D1N6"/>
<keyword evidence="2" id="KW-0813">Transport</keyword>
<dbReference type="PRINTS" id="PR00762">
    <property type="entry name" value="CLCHANNEL"/>
</dbReference>
<evidence type="ECO:0000313" key="12">
    <source>
        <dbReference type="EMBL" id="SNS26207.1"/>
    </source>
</evidence>
<feature type="region of interest" description="Disordered" evidence="10">
    <location>
        <begin position="444"/>
        <end position="478"/>
    </location>
</feature>
<keyword evidence="9" id="KW-0407">Ion channel</keyword>
<feature type="transmembrane region" description="Helical" evidence="11">
    <location>
        <begin position="67"/>
        <end position="88"/>
    </location>
</feature>
<dbReference type="GO" id="GO:0005254">
    <property type="term" value="F:chloride channel activity"/>
    <property type="evidence" value="ECO:0007669"/>
    <property type="project" value="UniProtKB-KW"/>
</dbReference>
<evidence type="ECO:0000256" key="3">
    <source>
        <dbReference type="ARBA" id="ARBA00022692"/>
    </source>
</evidence>
<evidence type="ECO:0000256" key="9">
    <source>
        <dbReference type="ARBA" id="ARBA00023303"/>
    </source>
</evidence>
<keyword evidence="5" id="KW-0406">Ion transport</keyword>
<evidence type="ECO:0000256" key="4">
    <source>
        <dbReference type="ARBA" id="ARBA00022989"/>
    </source>
</evidence>
<feature type="transmembrane region" description="Helical" evidence="11">
    <location>
        <begin position="204"/>
        <end position="222"/>
    </location>
</feature>
<evidence type="ECO:0000256" key="7">
    <source>
        <dbReference type="ARBA" id="ARBA00023173"/>
    </source>
</evidence>
<dbReference type="EMBL" id="FZOG01000002">
    <property type="protein sequence ID" value="SNS26207.1"/>
    <property type="molecule type" value="Genomic_DNA"/>
</dbReference>
<dbReference type="InterPro" id="IPR001807">
    <property type="entry name" value="ClC"/>
</dbReference>
<feature type="transmembrane region" description="Helical" evidence="11">
    <location>
        <begin position="364"/>
        <end position="385"/>
    </location>
</feature>
<reference evidence="13" key="1">
    <citation type="submission" date="2017-06" db="EMBL/GenBank/DDBJ databases">
        <authorList>
            <person name="Varghese N."/>
            <person name="Submissions S."/>
        </authorList>
    </citation>
    <scope>NUCLEOTIDE SEQUENCE [LARGE SCALE GENOMIC DNA]</scope>
    <source>
        <strain evidence="13">CIP 108523</strain>
    </source>
</reference>
<sequence length="478" mass="50640">MPSNSEAQKTPTARQRFRARRRYLRVLRQRLAFWVGALLVGLVALAFAWLADEANIYFQRMLNHSNYWPWLVTPLGFAALAWATQGWFRNAKGSGIPQVIATLERPSSRFRNRVLSLPIAAVKMVLSVAGLLVGASIGREGPTVHVGAALMYTFGRRLGLQARSAGSGLIIAGGAAGIAAAFNTPLAGVVFAIEELSHRFEQSLNGLVLTAVLIGGMVTLGLMGHYSYFGQLSAELPLSRDWLAVLVCGAAGGLAGGLYCRLVLPAKLGPLALMAAWRARRPVIFAGICGLVMALLGLISGQHVFGTGYAETRAILEGQPVTDASFVIWKFLANVVSYLAGIPGGLFSPSLAVGASFAPWVTDWIPGISLQAAGLIGMAAYLAGVTRTPLTATVITIELSHSQDMALPILAASLLASAISGRISPVPLYRALATQLLDVERESIAKRRSKRQQDSAAAAAQAQTKQAPEPGNPEQGQP</sequence>
<dbReference type="GO" id="GO:0034707">
    <property type="term" value="C:chloride channel complex"/>
    <property type="evidence" value="ECO:0007669"/>
    <property type="project" value="UniProtKB-KW"/>
</dbReference>
<keyword evidence="8" id="KW-0868">Chloride</keyword>
<feature type="compositionally biased region" description="Low complexity" evidence="10">
    <location>
        <begin position="454"/>
        <end position="467"/>
    </location>
</feature>
<dbReference type="Gene3D" id="1.10.3080.10">
    <property type="entry name" value="Clc chloride channel"/>
    <property type="match status" value="1"/>
</dbReference>
<dbReference type="CDD" id="cd01034">
    <property type="entry name" value="EriC_like"/>
    <property type="match status" value="1"/>
</dbReference>
<evidence type="ECO:0000256" key="6">
    <source>
        <dbReference type="ARBA" id="ARBA00023136"/>
    </source>
</evidence>
<evidence type="ECO:0000256" key="11">
    <source>
        <dbReference type="SAM" id="Phobius"/>
    </source>
</evidence>
<name>A0A239D1N6_9PSED</name>
<feature type="transmembrane region" description="Helical" evidence="11">
    <location>
        <begin position="326"/>
        <end position="352"/>
    </location>
</feature>
<evidence type="ECO:0000256" key="5">
    <source>
        <dbReference type="ARBA" id="ARBA00023065"/>
    </source>
</evidence>
<feature type="transmembrane region" description="Helical" evidence="11">
    <location>
        <begin position="283"/>
        <end position="306"/>
    </location>
</feature>
<dbReference type="InterPro" id="IPR050368">
    <property type="entry name" value="ClC-type_chloride_channel"/>
</dbReference>
<comment type="subcellular location">
    <subcellularLocation>
        <location evidence="1">Membrane</location>
        <topology evidence="1">Multi-pass membrane protein</topology>
    </subcellularLocation>
</comment>
<keyword evidence="6 11" id="KW-0472">Membrane</keyword>
<evidence type="ECO:0000313" key="13">
    <source>
        <dbReference type="Proteomes" id="UP000242915"/>
    </source>
</evidence>
<protein>
    <submittedName>
        <fullName evidence="12">H+/Cl- antiporter ClcA</fullName>
    </submittedName>
</protein>
<proteinExistence type="predicted"/>